<evidence type="ECO:0000256" key="2">
    <source>
        <dbReference type="ARBA" id="ARBA00022692"/>
    </source>
</evidence>
<sequence length="124" mass="13636">MDGFKKFLLRGNLVDVAVAFIMATSFAVVVKTFTDVLLGFVSRIFGGSPNFDSVVIWKDSDGVGIPIGTFITAVISFVILAAIVYFLVVTPYTKAKERFFPDQPEAEAPDIVLLTQIRDSLQNR</sequence>
<name>A0A7Y9ZIY6_9ACTN</name>
<dbReference type="Proteomes" id="UP000562045">
    <property type="component" value="Unassembled WGS sequence"/>
</dbReference>
<gene>
    <name evidence="6" type="ORF">BJ993_002806</name>
</gene>
<evidence type="ECO:0000313" key="6">
    <source>
        <dbReference type="EMBL" id="NYI45726.1"/>
    </source>
</evidence>
<comment type="caution">
    <text evidence="6">The sequence shown here is derived from an EMBL/GenBank/DDBJ whole genome shotgun (WGS) entry which is preliminary data.</text>
</comment>
<keyword evidence="2 5" id="KW-0812">Transmembrane</keyword>
<feature type="transmembrane region" description="Helical" evidence="5">
    <location>
        <begin position="12"/>
        <end position="45"/>
    </location>
</feature>
<dbReference type="PANTHER" id="PTHR30266:SF2">
    <property type="entry name" value="LARGE-CONDUCTANCE MECHANOSENSITIVE CHANNEL"/>
    <property type="match status" value="1"/>
</dbReference>
<evidence type="ECO:0000256" key="1">
    <source>
        <dbReference type="ARBA" id="ARBA00004141"/>
    </source>
</evidence>
<dbReference type="Pfam" id="PF01741">
    <property type="entry name" value="MscL"/>
    <property type="match status" value="1"/>
</dbReference>
<dbReference type="RefSeq" id="WP_036550430.1">
    <property type="nucleotide sequence ID" value="NZ_JACBZM010000001.1"/>
</dbReference>
<dbReference type="InterPro" id="IPR036019">
    <property type="entry name" value="MscL_channel"/>
</dbReference>
<dbReference type="EMBL" id="JACBZM010000001">
    <property type="protein sequence ID" value="NYI45726.1"/>
    <property type="molecule type" value="Genomic_DNA"/>
</dbReference>
<dbReference type="InterPro" id="IPR037673">
    <property type="entry name" value="MSC/AndL"/>
</dbReference>
<keyword evidence="4 5" id="KW-0472">Membrane</keyword>
<keyword evidence="3 5" id="KW-1133">Transmembrane helix</keyword>
<dbReference type="AlphaFoldDB" id="A0A7Y9ZIY6"/>
<evidence type="ECO:0000256" key="4">
    <source>
        <dbReference type="ARBA" id="ARBA00023136"/>
    </source>
</evidence>
<protein>
    <submittedName>
        <fullName evidence="6">Large conductance mechanosensitive channel</fullName>
    </submittedName>
</protein>
<dbReference type="SUPFAM" id="SSF81330">
    <property type="entry name" value="Gated mechanosensitive channel"/>
    <property type="match status" value="1"/>
</dbReference>
<organism evidence="6 7">
    <name type="scientific">Nocardioides aromaticivorans</name>
    <dbReference type="NCBI Taxonomy" id="200618"/>
    <lineage>
        <taxon>Bacteria</taxon>
        <taxon>Bacillati</taxon>
        <taxon>Actinomycetota</taxon>
        <taxon>Actinomycetes</taxon>
        <taxon>Propionibacteriales</taxon>
        <taxon>Nocardioidaceae</taxon>
        <taxon>Nocardioides</taxon>
    </lineage>
</organism>
<feature type="transmembrane region" description="Helical" evidence="5">
    <location>
        <begin position="65"/>
        <end position="88"/>
    </location>
</feature>
<comment type="subcellular location">
    <subcellularLocation>
        <location evidence="1">Membrane</location>
        <topology evidence="1">Multi-pass membrane protein</topology>
    </subcellularLocation>
</comment>
<evidence type="ECO:0000256" key="5">
    <source>
        <dbReference type="SAM" id="Phobius"/>
    </source>
</evidence>
<proteinExistence type="predicted"/>
<dbReference type="GO" id="GO:0008381">
    <property type="term" value="F:mechanosensitive monoatomic ion channel activity"/>
    <property type="evidence" value="ECO:0007669"/>
    <property type="project" value="TreeGrafter"/>
</dbReference>
<dbReference type="PANTHER" id="PTHR30266">
    <property type="entry name" value="MECHANOSENSITIVE CHANNEL MSCL"/>
    <property type="match status" value="1"/>
</dbReference>
<accession>A0A7Y9ZIY6</accession>
<dbReference type="GO" id="GO:0016020">
    <property type="term" value="C:membrane"/>
    <property type="evidence" value="ECO:0007669"/>
    <property type="project" value="UniProtKB-SubCell"/>
</dbReference>
<evidence type="ECO:0000313" key="7">
    <source>
        <dbReference type="Proteomes" id="UP000562045"/>
    </source>
</evidence>
<reference evidence="6 7" key="1">
    <citation type="submission" date="2020-07" db="EMBL/GenBank/DDBJ databases">
        <title>Sequencing the genomes of 1000 actinobacteria strains.</title>
        <authorList>
            <person name="Klenk H.-P."/>
        </authorList>
    </citation>
    <scope>NUCLEOTIDE SEQUENCE [LARGE SCALE GENOMIC DNA]</scope>
    <source>
        <strain evidence="6 7">DSM 15131</strain>
    </source>
</reference>
<dbReference type="Gene3D" id="1.10.1200.120">
    <property type="entry name" value="Large-conductance mechanosensitive channel, MscL, domain 1"/>
    <property type="match status" value="1"/>
</dbReference>
<evidence type="ECO:0000256" key="3">
    <source>
        <dbReference type="ARBA" id="ARBA00022989"/>
    </source>
</evidence>